<dbReference type="AlphaFoldDB" id="A0A3M9MZE1"/>
<feature type="non-terminal residue" evidence="1">
    <location>
        <position position="173"/>
    </location>
</feature>
<comment type="caution">
    <text evidence="1">The sequence shown here is derived from an EMBL/GenBank/DDBJ whole genome shotgun (WGS) entry which is preliminary data.</text>
</comment>
<reference evidence="1 2" key="1">
    <citation type="submission" date="2018-11" db="EMBL/GenBank/DDBJ databases">
        <title>Rufibacter latericius sp. nov., isolated from water in Baiyang Lake.</title>
        <authorList>
            <person name="Yang Y."/>
        </authorList>
    </citation>
    <scope>NUCLEOTIDE SEQUENCE [LARGE SCALE GENOMIC DNA]</scope>
    <source>
        <strain evidence="1 2">MCC P1</strain>
    </source>
</reference>
<dbReference type="OrthoDB" id="879730at2"/>
<keyword evidence="2" id="KW-1185">Reference proteome</keyword>
<gene>
    <name evidence="1" type="ORF">EFA69_06410</name>
</gene>
<sequence length="173" mass="20026">MKEFELEGKKYSLPSTWSEVTYGKAKELQALDRAEDLSDYEKAARVVSILSGIGYDYLTSFKATLVFRLFHQLNFLEERETGVIEHFEFSGDTYYVNSLEDEIYKAFVMYHRIEKAFEERPEEIILYKMALLCRKSGETVEDLDAQGGKVLEARAKLFNELPASLVQKVDAFF</sequence>
<name>A0A3M9MZE1_9BACT</name>
<evidence type="ECO:0000313" key="1">
    <source>
        <dbReference type="EMBL" id="RNI30919.1"/>
    </source>
</evidence>
<organism evidence="1 2">
    <name type="scientific">Rufibacter immobilis</name>
    <dbReference type="NCBI Taxonomy" id="1348778"/>
    <lineage>
        <taxon>Bacteria</taxon>
        <taxon>Pseudomonadati</taxon>
        <taxon>Bacteroidota</taxon>
        <taxon>Cytophagia</taxon>
        <taxon>Cytophagales</taxon>
        <taxon>Hymenobacteraceae</taxon>
        <taxon>Rufibacter</taxon>
    </lineage>
</organism>
<proteinExistence type="predicted"/>
<accession>A0A3M9MZE1</accession>
<dbReference type="EMBL" id="RJJE01000006">
    <property type="protein sequence ID" value="RNI30919.1"/>
    <property type="molecule type" value="Genomic_DNA"/>
</dbReference>
<dbReference type="Proteomes" id="UP000271010">
    <property type="component" value="Unassembled WGS sequence"/>
</dbReference>
<protein>
    <submittedName>
        <fullName evidence="1">Uncharacterized protein</fullName>
    </submittedName>
</protein>
<dbReference type="RefSeq" id="WP_148041283.1">
    <property type="nucleotide sequence ID" value="NZ_RJJE01000006.1"/>
</dbReference>
<evidence type="ECO:0000313" key="2">
    <source>
        <dbReference type="Proteomes" id="UP000271010"/>
    </source>
</evidence>